<dbReference type="RefSeq" id="WP_224040102.1">
    <property type="nucleotide sequence ID" value="NZ_CAJZAH010000001.1"/>
</dbReference>
<keyword evidence="3" id="KW-1185">Reference proteome</keyword>
<feature type="domain" description="Beta-ketoacyl synthase-like N-terminal" evidence="1">
    <location>
        <begin position="35"/>
        <end position="201"/>
    </location>
</feature>
<evidence type="ECO:0000313" key="2">
    <source>
        <dbReference type="EMBL" id="CAG9168331.1"/>
    </source>
</evidence>
<dbReference type="EMBL" id="CAJZAH010000001">
    <property type="protein sequence ID" value="CAG9168331.1"/>
    <property type="molecule type" value="Genomic_DNA"/>
</dbReference>
<dbReference type="Gene3D" id="3.40.47.10">
    <property type="match status" value="1"/>
</dbReference>
<dbReference type="Proteomes" id="UP000721236">
    <property type="component" value="Unassembled WGS sequence"/>
</dbReference>
<dbReference type="InterPro" id="IPR016039">
    <property type="entry name" value="Thiolase-like"/>
</dbReference>
<dbReference type="InterPro" id="IPR014030">
    <property type="entry name" value="Ketoacyl_synth_N"/>
</dbReference>
<reference evidence="2 3" key="1">
    <citation type="submission" date="2021-08" db="EMBL/GenBank/DDBJ databases">
        <authorList>
            <person name="Peeters C."/>
        </authorList>
    </citation>
    <scope>NUCLEOTIDE SEQUENCE [LARGE SCALE GENOMIC DNA]</scope>
    <source>
        <strain evidence="2 3">LMG 21510</strain>
    </source>
</reference>
<sequence>MALHAFIEGVGLVGPGLSGWAQSAAALTGAAPYVSRPTELPPPEGLPPAERRRTGPAVKLALATGREAIAASGRDAATLPTVFSASGADGHNYHAICEALASDDPLLSPTRFHNSVHNAPAGYWGIATGAMTPSNVMCAHDASFGAGLLEALCQAATQRGPCVLIAYDTDYPDPLRHKRPIPDTFGLALVLSPEQGPHSLARLALELVPAEQAPADRMADPLLETLRAAVPAARALPLLQALAAGGERQVVLDYLDDVAMRIALAPCR</sequence>
<accession>A0ABN7Y7B5</accession>
<dbReference type="SUPFAM" id="SSF53901">
    <property type="entry name" value="Thiolase-like"/>
    <property type="match status" value="1"/>
</dbReference>
<evidence type="ECO:0000259" key="1">
    <source>
        <dbReference type="Pfam" id="PF13723"/>
    </source>
</evidence>
<protein>
    <recommendedName>
        <fullName evidence="1">Beta-ketoacyl synthase-like N-terminal domain-containing protein</fullName>
    </recommendedName>
</protein>
<name>A0ABN7Y7B5_9BURK</name>
<dbReference type="Pfam" id="PF13723">
    <property type="entry name" value="Ketoacyl-synt_2"/>
    <property type="match status" value="1"/>
</dbReference>
<comment type="caution">
    <text evidence="2">The sequence shown here is derived from an EMBL/GenBank/DDBJ whole genome shotgun (WGS) entry which is preliminary data.</text>
</comment>
<gene>
    <name evidence="2" type="ORF">LMG21510_01037</name>
</gene>
<evidence type="ECO:0000313" key="3">
    <source>
        <dbReference type="Proteomes" id="UP000721236"/>
    </source>
</evidence>
<proteinExistence type="predicted"/>
<organism evidence="2 3">
    <name type="scientific">Cupriavidus respiraculi</name>
    <dbReference type="NCBI Taxonomy" id="195930"/>
    <lineage>
        <taxon>Bacteria</taxon>
        <taxon>Pseudomonadati</taxon>
        <taxon>Pseudomonadota</taxon>
        <taxon>Betaproteobacteria</taxon>
        <taxon>Burkholderiales</taxon>
        <taxon>Burkholderiaceae</taxon>
        <taxon>Cupriavidus</taxon>
    </lineage>
</organism>